<feature type="binding site" evidence="13">
    <location>
        <position position="122"/>
    </location>
    <ligand>
        <name>Fe cation</name>
        <dbReference type="ChEBI" id="CHEBI:24875"/>
    </ligand>
</feature>
<evidence type="ECO:0000256" key="10">
    <source>
        <dbReference type="ARBA" id="ARBA00023033"/>
    </source>
</evidence>
<reference evidence="15 16" key="1">
    <citation type="submission" date="2014-06" db="EMBL/GenBank/DDBJ databases">
        <authorList>
            <person name="Urmite Genomes Urmite Genomes"/>
        </authorList>
    </citation>
    <scope>NUCLEOTIDE SEQUENCE [LARGE SCALE GENOMIC DNA]</scope>
</reference>
<dbReference type="AlphaFoldDB" id="A0A078KVE0"/>
<dbReference type="GO" id="GO:0005506">
    <property type="term" value="F:iron ion binding"/>
    <property type="evidence" value="ECO:0007669"/>
    <property type="project" value="InterPro"/>
</dbReference>
<proteinExistence type="inferred from homology"/>
<evidence type="ECO:0000256" key="6">
    <source>
        <dbReference type="ARBA" id="ARBA00020276"/>
    </source>
</evidence>
<dbReference type="PRINTS" id="PR00372">
    <property type="entry name" value="FYWHYDRXLASE"/>
</dbReference>
<dbReference type="NCBIfam" id="NF008877">
    <property type="entry name" value="PRK11913.1-2"/>
    <property type="match status" value="1"/>
</dbReference>
<dbReference type="PROSITE" id="PS51410">
    <property type="entry name" value="BH4_AAA_HYDROXYL_2"/>
    <property type="match status" value="1"/>
</dbReference>
<comment type="catalytic activity">
    <reaction evidence="1">
        <text>(6R)-L-erythro-5,6,7,8-tetrahydrobiopterin + L-phenylalanine + O2 = (4aS,6R)-4a-hydroxy-L-erythro-5,6,7,8-tetrahydrobiopterin + L-tyrosine</text>
        <dbReference type="Rhea" id="RHEA:20273"/>
        <dbReference type="ChEBI" id="CHEBI:15379"/>
        <dbReference type="ChEBI" id="CHEBI:15642"/>
        <dbReference type="ChEBI" id="CHEBI:58095"/>
        <dbReference type="ChEBI" id="CHEBI:58315"/>
        <dbReference type="ChEBI" id="CHEBI:59560"/>
        <dbReference type="EC" id="1.14.16.1"/>
    </reaction>
</comment>
<dbReference type="PANTHER" id="PTHR11473:SF24">
    <property type="entry name" value="PHENYLALANINE-4-HYDROXYLASE"/>
    <property type="match status" value="1"/>
</dbReference>
<dbReference type="InterPro" id="IPR019774">
    <property type="entry name" value="Aromatic-AA_hydroxylase_C"/>
</dbReference>
<dbReference type="GO" id="GO:0004505">
    <property type="term" value="F:phenylalanine 4-monooxygenase activity"/>
    <property type="evidence" value="ECO:0007669"/>
    <property type="project" value="UniProtKB-EC"/>
</dbReference>
<evidence type="ECO:0000313" key="15">
    <source>
        <dbReference type="EMBL" id="CDZ76961.1"/>
    </source>
</evidence>
<comment type="pathway">
    <text evidence="3">Amino-acid degradation; L-phenylalanine degradation; acetoacetate and fumarate from L-phenylalanine: step 1/6.</text>
</comment>
<evidence type="ECO:0000256" key="2">
    <source>
        <dbReference type="ARBA" id="ARBA00001954"/>
    </source>
</evidence>
<evidence type="ECO:0000256" key="1">
    <source>
        <dbReference type="ARBA" id="ARBA00001060"/>
    </source>
</evidence>
<evidence type="ECO:0000259" key="14">
    <source>
        <dbReference type="PROSITE" id="PS51410"/>
    </source>
</evidence>
<comment type="similarity">
    <text evidence="4">Belongs to the biopterin-dependent aromatic amino acid hydroxylase family.</text>
</comment>
<dbReference type="GO" id="GO:0006559">
    <property type="term" value="P:L-phenylalanine catabolic process"/>
    <property type="evidence" value="ECO:0007669"/>
    <property type="project" value="UniProtKB-UniPathway"/>
</dbReference>
<dbReference type="InterPro" id="IPR036329">
    <property type="entry name" value="Aro-AA_hydroxylase_C_sf"/>
</dbReference>
<dbReference type="UniPathway" id="UPA00139">
    <property type="reaction ID" value="UER00337"/>
</dbReference>
<dbReference type="EC" id="1.14.16.1" evidence="5"/>
<dbReference type="InterPro" id="IPR001273">
    <property type="entry name" value="ArAA_hydroxylase"/>
</dbReference>
<evidence type="ECO:0000313" key="16">
    <source>
        <dbReference type="Proteomes" id="UP000044071"/>
    </source>
</evidence>
<dbReference type="eggNOG" id="COG3186">
    <property type="taxonomic scope" value="Bacteria"/>
</dbReference>
<dbReference type="Proteomes" id="UP000044071">
    <property type="component" value="Unassembled WGS sequence"/>
</dbReference>
<evidence type="ECO:0000256" key="9">
    <source>
        <dbReference type="ARBA" id="ARBA00023004"/>
    </source>
</evidence>
<evidence type="ECO:0000256" key="13">
    <source>
        <dbReference type="PIRSR" id="PIRSR601273-2"/>
    </source>
</evidence>
<keyword evidence="8" id="KW-0560">Oxidoreductase</keyword>
<evidence type="ECO:0000256" key="11">
    <source>
        <dbReference type="ARBA" id="ARBA00023232"/>
    </source>
</evidence>
<evidence type="ECO:0000256" key="7">
    <source>
        <dbReference type="ARBA" id="ARBA00022723"/>
    </source>
</evidence>
<name>A0A078KVE0_9GAMM</name>
<dbReference type="OrthoDB" id="9780502at2"/>
<keyword evidence="11" id="KW-0585">Phenylalanine catabolism</keyword>
<evidence type="ECO:0000256" key="3">
    <source>
        <dbReference type="ARBA" id="ARBA00005088"/>
    </source>
</evidence>
<dbReference type="NCBIfam" id="TIGR01267">
    <property type="entry name" value="Phe4hydrox_mono"/>
    <property type="match status" value="1"/>
</dbReference>
<dbReference type="Gene3D" id="1.10.800.10">
    <property type="entry name" value="Aromatic amino acid hydroxylase"/>
    <property type="match status" value="1"/>
</dbReference>
<evidence type="ECO:0000256" key="8">
    <source>
        <dbReference type="ARBA" id="ARBA00023002"/>
    </source>
</evidence>
<dbReference type="PROSITE" id="PS00367">
    <property type="entry name" value="BH4_AAA_HYDROXYL_1"/>
    <property type="match status" value="1"/>
</dbReference>
<keyword evidence="10" id="KW-0503">Monooxygenase</keyword>
<keyword evidence="16" id="KW-1185">Reference proteome</keyword>
<dbReference type="RefSeq" id="WP_043873384.1">
    <property type="nucleotide sequence ID" value="NZ_CCVW01000001.1"/>
</dbReference>
<feature type="domain" description="Biopterin-dependent aromatic amino acid hydroxylase family profile" evidence="14">
    <location>
        <begin position="1"/>
        <end position="272"/>
    </location>
</feature>
<keyword evidence="7 13" id="KW-0479">Metal-binding</keyword>
<organism evidence="15 16">
    <name type="scientific">Legionella massiliensis</name>
    <dbReference type="NCBI Taxonomy" id="1034943"/>
    <lineage>
        <taxon>Bacteria</taxon>
        <taxon>Pseudomonadati</taxon>
        <taxon>Pseudomonadota</taxon>
        <taxon>Gammaproteobacteria</taxon>
        <taxon>Legionellales</taxon>
        <taxon>Legionellaceae</taxon>
        <taxon>Legionella</taxon>
    </lineage>
</organism>
<accession>A0A078KVE0</accession>
<feature type="binding site" evidence="13">
    <location>
        <position position="127"/>
    </location>
    <ligand>
        <name>Fe cation</name>
        <dbReference type="ChEBI" id="CHEBI:24875"/>
    </ligand>
</feature>
<dbReference type="CDD" id="cd03348">
    <property type="entry name" value="pro_PheOH"/>
    <property type="match status" value="1"/>
</dbReference>
<comment type="cofactor">
    <cofactor evidence="2 13">
        <name>Fe(2+)</name>
        <dbReference type="ChEBI" id="CHEBI:29033"/>
    </cofactor>
</comment>
<dbReference type="InterPro" id="IPR036951">
    <property type="entry name" value="ArAA_hydroxylase_sf"/>
</dbReference>
<evidence type="ECO:0000256" key="4">
    <source>
        <dbReference type="ARBA" id="ARBA00009712"/>
    </source>
</evidence>
<feature type="binding site" evidence="13">
    <location>
        <position position="167"/>
    </location>
    <ligand>
        <name>Fe cation</name>
        <dbReference type="ChEBI" id="CHEBI:24875"/>
    </ligand>
</feature>
<dbReference type="Pfam" id="PF00351">
    <property type="entry name" value="Biopterin_H"/>
    <property type="match status" value="1"/>
</dbReference>
<dbReference type="InterPro" id="IPR018301">
    <property type="entry name" value="ArAA_hydroxylase_Fe/CU_BS"/>
</dbReference>
<dbReference type="SUPFAM" id="SSF56534">
    <property type="entry name" value="Aromatic aminoacid monoxygenases, catalytic and oligomerization domains"/>
    <property type="match status" value="1"/>
</dbReference>
<dbReference type="STRING" id="1034943.BN59_01240"/>
<dbReference type="InterPro" id="IPR005960">
    <property type="entry name" value="Phe-4-hydroxylase_mono"/>
</dbReference>
<dbReference type="PANTHER" id="PTHR11473">
    <property type="entry name" value="AROMATIC AMINO ACID HYDROXYLASE"/>
    <property type="match status" value="1"/>
</dbReference>
<sequence length="272" mass="31547">MEFVSRYVAHQPDAQGRVEYSKEEHRIWQILYERQIKIVQGRACDEFLQGLESLGLTPEGIPQLPDISERLAAMTGWRVAPVAALISARDFFELLAERQFPAATFIRCEEEIDYVQEPDIFHEIFGHCPMLTNPVYADFVCTYARKVLQFPEDKWPLLQRLFWFTVEFGLIKTNEGMRAYGGGILSSISETAYSVESDVPMRVIFDPVVAFRTPYRIDMLQRVYFVIDNFQVLYDFVESDIDHEMERAKELGEYPPVFPIDKNNPSIHILAC</sequence>
<protein>
    <recommendedName>
        <fullName evidence="6">Phenylalanine-4-hydroxylase</fullName>
        <ecNumber evidence="5">1.14.16.1</ecNumber>
    </recommendedName>
    <alternativeName>
        <fullName evidence="12">Phe-4-monooxygenase</fullName>
    </alternativeName>
</protein>
<evidence type="ECO:0000256" key="5">
    <source>
        <dbReference type="ARBA" id="ARBA00011995"/>
    </source>
</evidence>
<evidence type="ECO:0000256" key="12">
    <source>
        <dbReference type="ARBA" id="ARBA00029922"/>
    </source>
</evidence>
<dbReference type="EMBL" id="CCSB01000001">
    <property type="protein sequence ID" value="CDZ76961.1"/>
    <property type="molecule type" value="Genomic_DNA"/>
</dbReference>
<keyword evidence="9 13" id="KW-0408">Iron</keyword>
<gene>
    <name evidence="15" type="primary">phhA</name>
    <name evidence="15" type="ORF">BN59_01240</name>
</gene>